<proteinExistence type="predicted"/>
<gene>
    <name evidence="2" type="ORF">EVA97_03125</name>
</gene>
<sequence length="139" mass="15255">MKKYFLMVATVIISASAYAYDVSGDSFKAKFVIDSVNVGKYESTFNFSSDDTGQYGKVYLSYTLKSNRNITTSGTWTGHGRGINSDGVLARGDLMGVWTMDGTKIHIKSLDSVSDGINYVEATIDLLKGEMESEVFKVE</sequence>
<comment type="caution">
    <text evidence="2">The sequence shown here is derived from an EMBL/GenBank/DDBJ whole genome shotgun (WGS) entry which is preliminary data.</text>
</comment>
<evidence type="ECO:0000313" key="3">
    <source>
        <dbReference type="Proteomes" id="UP000315283"/>
    </source>
</evidence>
<organism evidence="2 3">
    <name type="scientific">SAR86 cluster bacterium</name>
    <dbReference type="NCBI Taxonomy" id="2030880"/>
    <lineage>
        <taxon>Bacteria</taxon>
        <taxon>Pseudomonadati</taxon>
        <taxon>Pseudomonadota</taxon>
        <taxon>Gammaproteobacteria</taxon>
        <taxon>SAR86 cluster</taxon>
    </lineage>
</organism>
<evidence type="ECO:0000313" key="2">
    <source>
        <dbReference type="EMBL" id="RZO28163.1"/>
    </source>
</evidence>
<keyword evidence="1" id="KW-0732">Signal</keyword>
<accession>A0A520N3Y0</accession>
<evidence type="ECO:0000256" key="1">
    <source>
        <dbReference type="SAM" id="SignalP"/>
    </source>
</evidence>
<dbReference type="AlphaFoldDB" id="A0A520N3Y0"/>
<feature type="chain" id="PRO_5022021781" evidence="1">
    <location>
        <begin position="20"/>
        <end position="139"/>
    </location>
</feature>
<name>A0A520N3Y0_9GAMM</name>
<protein>
    <submittedName>
        <fullName evidence="2">Uncharacterized protein</fullName>
    </submittedName>
</protein>
<feature type="signal peptide" evidence="1">
    <location>
        <begin position="1"/>
        <end position="19"/>
    </location>
</feature>
<dbReference type="EMBL" id="SHBJ01000018">
    <property type="protein sequence ID" value="RZO28163.1"/>
    <property type="molecule type" value="Genomic_DNA"/>
</dbReference>
<reference evidence="2 3" key="1">
    <citation type="submission" date="2019-02" db="EMBL/GenBank/DDBJ databases">
        <title>Prokaryotic population dynamics and viral predation in marine succession experiment using metagenomics: the confinement effect.</title>
        <authorList>
            <person name="Haro-Moreno J.M."/>
            <person name="Rodriguez-Valera F."/>
            <person name="Lopez-Perez M."/>
        </authorList>
    </citation>
    <scope>NUCLEOTIDE SEQUENCE [LARGE SCALE GENOMIC DNA]</scope>
    <source>
        <strain evidence="2">MED-G164</strain>
    </source>
</reference>
<dbReference type="Proteomes" id="UP000315283">
    <property type="component" value="Unassembled WGS sequence"/>
</dbReference>